<proteinExistence type="predicted"/>
<name>A0A6C0JXA3_9ZZZZ</name>
<dbReference type="AlphaFoldDB" id="A0A6C0JXA3"/>
<dbReference type="Gene3D" id="1.25.40.20">
    <property type="entry name" value="Ankyrin repeat-containing domain"/>
    <property type="match status" value="1"/>
</dbReference>
<evidence type="ECO:0000313" key="1">
    <source>
        <dbReference type="EMBL" id="QHU08364.1"/>
    </source>
</evidence>
<dbReference type="EMBL" id="MN740696">
    <property type="protein sequence ID" value="QHU08364.1"/>
    <property type="molecule type" value="Genomic_DNA"/>
</dbReference>
<dbReference type="Pfam" id="PF12796">
    <property type="entry name" value="Ank_2"/>
    <property type="match status" value="1"/>
</dbReference>
<protein>
    <submittedName>
        <fullName evidence="1">Uncharacterized protein</fullName>
    </submittedName>
</protein>
<dbReference type="SUPFAM" id="SSF48403">
    <property type="entry name" value="Ankyrin repeat"/>
    <property type="match status" value="1"/>
</dbReference>
<dbReference type="InterPro" id="IPR036770">
    <property type="entry name" value="Ankyrin_rpt-contain_sf"/>
</dbReference>
<reference evidence="1" key="1">
    <citation type="journal article" date="2020" name="Nature">
        <title>Giant virus diversity and host interactions through global metagenomics.</title>
        <authorList>
            <person name="Schulz F."/>
            <person name="Roux S."/>
            <person name="Paez-Espino D."/>
            <person name="Jungbluth S."/>
            <person name="Walsh D.A."/>
            <person name="Denef V.J."/>
            <person name="McMahon K.D."/>
            <person name="Konstantinidis K.T."/>
            <person name="Eloe-Fadrosh E.A."/>
            <person name="Kyrpides N.C."/>
            <person name="Woyke T."/>
        </authorList>
    </citation>
    <scope>NUCLEOTIDE SEQUENCE</scope>
    <source>
        <strain evidence="1">GVMAG-S-1062768-28</strain>
    </source>
</reference>
<organism evidence="1">
    <name type="scientific">viral metagenome</name>
    <dbReference type="NCBI Taxonomy" id="1070528"/>
    <lineage>
        <taxon>unclassified sequences</taxon>
        <taxon>metagenomes</taxon>
        <taxon>organismal metagenomes</taxon>
    </lineage>
</organism>
<accession>A0A6C0JXA3</accession>
<sequence length="128" mass="14571">MDQFITACKNGDISTVKCLLPTIDLSANDKYAVIWASRYGYVELIRLLLTDPRFDPSFRDNEAIQLAVLYGRTDVVRLLVADPRVDSSILDNWAINAAKRDGNTKLVDLLTEYQFRLDGPEYNRNILT</sequence>
<dbReference type="InterPro" id="IPR002110">
    <property type="entry name" value="Ankyrin_rpt"/>
</dbReference>